<proteinExistence type="predicted"/>
<protein>
    <submittedName>
        <fullName evidence="1">Uncharacterized protein</fullName>
    </submittedName>
</protein>
<keyword evidence="2" id="KW-1185">Reference proteome</keyword>
<organism evidence="1 2">
    <name type="scientific">Pantoea osteomyelitidis</name>
    <dbReference type="NCBI Taxonomy" id="3230026"/>
    <lineage>
        <taxon>Bacteria</taxon>
        <taxon>Pseudomonadati</taxon>
        <taxon>Pseudomonadota</taxon>
        <taxon>Gammaproteobacteria</taxon>
        <taxon>Enterobacterales</taxon>
        <taxon>Erwiniaceae</taxon>
        <taxon>Pantoea</taxon>
    </lineage>
</organism>
<accession>A0ABW7PX39</accession>
<dbReference type="RefSeq" id="WP_397214466.1">
    <property type="nucleotide sequence ID" value="NZ_JBGFSN010000004.1"/>
</dbReference>
<reference evidence="1 2" key="1">
    <citation type="submission" date="2024-08" db="EMBL/GenBank/DDBJ databases">
        <title>Pantoea ronii - a newly identified human opportunistic pathogen.</title>
        <authorList>
            <person name="Keidar-Friedman D."/>
            <person name="Sorek N."/>
            <person name="Leshin-Carmel D."/>
            <person name="Tsur A."/>
            <person name="Amsalem M."/>
            <person name="Tolkach D."/>
            <person name="Brosh-Nissimov T."/>
        </authorList>
    </citation>
    <scope>NUCLEOTIDE SEQUENCE [LARGE SCALE GENOMIC DNA]</scope>
    <source>
        <strain evidence="1 2">AA23256</strain>
    </source>
</reference>
<dbReference type="EMBL" id="JBGFSN010000004">
    <property type="protein sequence ID" value="MFH8134559.1"/>
    <property type="molecule type" value="Genomic_DNA"/>
</dbReference>
<dbReference type="Proteomes" id="UP001611251">
    <property type="component" value="Unassembled WGS sequence"/>
</dbReference>
<name>A0ABW7PX39_9GAMM</name>
<comment type="caution">
    <text evidence="1">The sequence shown here is derived from an EMBL/GenBank/DDBJ whole genome shotgun (WGS) entry which is preliminary data.</text>
</comment>
<evidence type="ECO:0000313" key="1">
    <source>
        <dbReference type="EMBL" id="MFH8134559.1"/>
    </source>
</evidence>
<gene>
    <name evidence="1" type="ORF">ABU178_10305</name>
</gene>
<sequence length="107" mass="12004">MTMKWLTLYLSRSVSQVMLGDLKAILPGDAVKIFINGLDEARYATVECVQSEQHCALIASAITVWRQLGHIDSIIFKAGEIVRREDEASQFQLFSMMKTSRAVLQLA</sequence>
<evidence type="ECO:0000313" key="2">
    <source>
        <dbReference type="Proteomes" id="UP001611251"/>
    </source>
</evidence>